<dbReference type="RefSeq" id="WP_143016720.1">
    <property type="nucleotide sequence ID" value="NZ_CADERL010000008.1"/>
</dbReference>
<dbReference type="EMBL" id="FNCJ01000022">
    <property type="protein sequence ID" value="SDI39466.1"/>
    <property type="molecule type" value="Genomic_DNA"/>
</dbReference>
<dbReference type="Proteomes" id="UP000199706">
    <property type="component" value="Unassembled WGS sequence"/>
</dbReference>
<accession>A0A1G8K7K6</accession>
<evidence type="ECO:0000313" key="1">
    <source>
        <dbReference type="EMBL" id="SDI39466.1"/>
    </source>
</evidence>
<protein>
    <recommendedName>
        <fullName evidence="3">N-acetyltransferase domain-containing protein</fullName>
    </recommendedName>
</protein>
<gene>
    <name evidence="1" type="ORF">SAMN05216466_12217</name>
</gene>
<proteinExistence type="predicted"/>
<evidence type="ECO:0008006" key="3">
    <source>
        <dbReference type="Google" id="ProtNLM"/>
    </source>
</evidence>
<dbReference type="AlphaFoldDB" id="A0A1G8K7K6"/>
<evidence type="ECO:0000313" key="2">
    <source>
        <dbReference type="Proteomes" id="UP000199706"/>
    </source>
</evidence>
<dbReference type="SUPFAM" id="SSF55729">
    <property type="entry name" value="Acyl-CoA N-acyltransferases (Nat)"/>
    <property type="match status" value="1"/>
</dbReference>
<sequence length="192" mass="21833">MDSPSTPHTLSCSQEVHAEMREHTVRRRLRLADHADLAVYYEADAAQLAVTHKDVRQVFTKEMFIDYYKSCPSIGFIYDEKPIGGIIFNNGYAHIAVLPEYHGRWAWLWEPALEWLFSIQPEVLGIVDAENRACLAFMTRNGWPAVSVAEDKVIFLITQEGRARRRGSPTSMTTRSTPFCSSNDVAVKFGQH</sequence>
<reference evidence="1 2" key="1">
    <citation type="submission" date="2016-10" db="EMBL/GenBank/DDBJ databases">
        <authorList>
            <person name="de Groot N.N."/>
        </authorList>
    </citation>
    <scope>NUCLEOTIDE SEQUENCE [LARGE SCALE GENOMIC DNA]</scope>
    <source>
        <strain evidence="1 2">LMG 2247</strain>
    </source>
</reference>
<dbReference type="OrthoDB" id="8780250at2"/>
<name>A0A1G8K7K6_9BURK</name>
<organism evidence="1 2">
    <name type="scientific">Paraburkholderia phenazinium</name>
    <dbReference type="NCBI Taxonomy" id="60549"/>
    <lineage>
        <taxon>Bacteria</taxon>
        <taxon>Pseudomonadati</taxon>
        <taxon>Pseudomonadota</taxon>
        <taxon>Betaproteobacteria</taxon>
        <taxon>Burkholderiales</taxon>
        <taxon>Burkholderiaceae</taxon>
        <taxon>Paraburkholderia</taxon>
    </lineage>
</organism>
<dbReference type="InterPro" id="IPR016181">
    <property type="entry name" value="Acyl_CoA_acyltransferase"/>
</dbReference>